<protein>
    <submittedName>
        <fullName evidence="2">Uncharacterized protein</fullName>
    </submittedName>
</protein>
<dbReference type="InParanoid" id="F2UGM0"/>
<dbReference type="KEGG" id="sre:PTSG_07889"/>
<dbReference type="FunCoup" id="F2UGM0">
    <property type="interactions" value="1011"/>
</dbReference>
<evidence type="ECO:0000313" key="3">
    <source>
        <dbReference type="Proteomes" id="UP000007799"/>
    </source>
</evidence>
<feature type="region of interest" description="Disordered" evidence="1">
    <location>
        <begin position="288"/>
        <end position="343"/>
    </location>
</feature>
<evidence type="ECO:0000256" key="1">
    <source>
        <dbReference type="SAM" id="MobiDB-lite"/>
    </source>
</evidence>
<dbReference type="eggNOG" id="KOG2830">
    <property type="taxonomic scope" value="Eukaryota"/>
</dbReference>
<dbReference type="OrthoDB" id="10261753at2759"/>
<dbReference type="Pfam" id="PF04177">
    <property type="entry name" value="TAP42"/>
    <property type="match status" value="1"/>
</dbReference>
<dbReference type="Proteomes" id="UP000007799">
    <property type="component" value="Unassembled WGS sequence"/>
</dbReference>
<dbReference type="PANTHER" id="PTHR10933">
    <property type="entry name" value="IMMUNOGLOBULIN-BINDING PROTEIN 1"/>
    <property type="match status" value="1"/>
</dbReference>
<keyword evidence="3" id="KW-1185">Reference proteome</keyword>
<dbReference type="PANTHER" id="PTHR10933:SF9">
    <property type="entry name" value="IMMUNOGLOBULIN-BINDING PROTEIN 1"/>
    <property type="match status" value="1"/>
</dbReference>
<organism evidence="3">
    <name type="scientific">Salpingoeca rosetta (strain ATCC 50818 / BSB-021)</name>
    <dbReference type="NCBI Taxonomy" id="946362"/>
    <lineage>
        <taxon>Eukaryota</taxon>
        <taxon>Choanoflagellata</taxon>
        <taxon>Craspedida</taxon>
        <taxon>Salpingoecidae</taxon>
        <taxon>Salpingoeca</taxon>
    </lineage>
</organism>
<feature type="compositionally biased region" description="Basic and acidic residues" evidence="1">
    <location>
        <begin position="227"/>
        <end position="237"/>
    </location>
</feature>
<dbReference type="AlphaFoldDB" id="F2UGM0"/>
<feature type="compositionally biased region" description="Basic and acidic residues" evidence="1">
    <location>
        <begin position="320"/>
        <end position="337"/>
    </location>
</feature>
<dbReference type="GeneID" id="16072252"/>
<evidence type="ECO:0000313" key="2">
    <source>
        <dbReference type="EMBL" id="EGD75770.1"/>
    </source>
</evidence>
<dbReference type="GO" id="GO:0035303">
    <property type="term" value="P:regulation of dephosphorylation"/>
    <property type="evidence" value="ECO:0007669"/>
    <property type="project" value="TreeGrafter"/>
</dbReference>
<sequence length="343" mass="39255">MSEDAAGDNLPALFAKAMSCWQDVRAGKDPQKRLDEGLASVKRAAHFLLHLNVFSDNEEHTEHSTLSLRYLAIPFIHAELLSRKFPAERDPEVRDKERITYVVRARELYQQFIRNLRDMEFPFAAPKVVDYYLEAKPGNRRERDTKIAHLKAMKAAESTLQEIEEVVKSKDLDEDDEMHREHMMALLHSYLLKACDQVENVGVELSMLEHVVRMRAAGEHPPSSQQLRDEAKQRKPEPPLVLTSDAVKSMAASGKTINRANFKLLTRGYGPIGAPTMTMEEVAQIEMQQAMEAQRRQQQEEAQAQEVDPDSEEASVAETYKLRAQDEWNDDHRRGEGNRYNMG</sequence>
<reference evidence="2" key="1">
    <citation type="submission" date="2009-08" db="EMBL/GenBank/DDBJ databases">
        <title>Annotation of Salpingoeca rosetta.</title>
        <authorList>
            <consortium name="The Broad Institute Genome Sequencing Platform"/>
            <person name="Russ C."/>
            <person name="Cuomo C."/>
            <person name="Burger G."/>
            <person name="Gray M.W."/>
            <person name="Holland P.W.H."/>
            <person name="King N."/>
            <person name="Lang F.B.F."/>
            <person name="Roger A.J."/>
            <person name="Ruiz-Trillo I."/>
            <person name="Young S.K."/>
            <person name="Zeng Q."/>
            <person name="Gargeya S."/>
            <person name="Alvarado L."/>
            <person name="Berlin A."/>
            <person name="Chapman S.B."/>
            <person name="Chen Z."/>
            <person name="Freedman E."/>
            <person name="Gellesch M."/>
            <person name="Goldberg J."/>
            <person name="Griggs A."/>
            <person name="Gujja S."/>
            <person name="Heilman E."/>
            <person name="Heiman D."/>
            <person name="Howarth C."/>
            <person name="Mehta T."/>
            <person name="Neiman D."/>
            <person name="Pearson M."/>
            <person name="Roberts A."/>
            <person name="Saif S."/>
            <person name="Shea T."/>
            <person name="Shenoy N."/>
            <person name="Sisk P."/>
            <person name="Stolte C."/>
            <person name="Sykes S."/>
            <person name="White J."/>
            <person name="Yandava C."/>
            <person name="Haas B."/>
            <person name="Nusbaum C."/>
            <person name="Birren B."/>
        </authorList>
    </citation>
    <scope>NUCLEOTIDE SEQUENCE [LARGE SCALE GENOMIC DNA]</scope>
    <source>
        <strain evidence="2">ATCC 50818</strain>
    </source>
</reference>
<name>F2UGM0_SALR5</name>
<dbReference type="GO" id="GO:0005829">
    <property type="term" value="C:cytosol"/>
    <property type="evidence" value="ECO:0007669"/>
    <property type="project" value="TreeGrafter"/>
</dbReference>
<dbReference type="InterPro" id="IPR038511">
    <property type="entry name" value="TAP42/TAP46-like_sf"/>
</dbReference>
<dbReference type="GO" id="GO:0051721">
    <property type="term" value="F:protein phosphatase 2A binding"/>
    <property type="evidence" value="ECO:0007669"/>
    <property type="project" value="TreeGrafter"/>
</dbReference>
<dbReference type="InterPro" id="IPR007304">
    <property type="entry name" value="TAP46-like"/>
</dbReference>
<accession>F2UGM0</accession>
<dbReference type="GO" id="GO:0009966">
    <property type="term" value="P:regulation of signal transduction"/>
    <property type="evidence" value="ECO:0007669"/>
    <property type="project" value="InterPro"/>
</dbReference>
<gene>
    <name evidence="2" type="ORF">PTSG_07889</name>
</gene>
<feature type="region of interest" description="Disordered" evidence="1">
    <location>
        <begin position="217"/>
        <end position="240"/>
    </location>
</feature>
<dbReference type="RefSeq" id="XP_004991691.1">
    <property type="nucleotide sequence ID" value="XM_004991634.1"/>
</dbReference>
<dbReference type="OMA" id="EYELCEA"/>
<dbReference type="STRING" id="946362.F2UGM0"/>
<dbReference type="EMBL" id="GL832973">
    <property type="protein sequence ID" value="EGD75770.1"/>
    <property type="molecule type" value="Genomic_DNA"/>
</dbReference>
<proteinExistence type="predicted"/>
<dbReference type="Gene3D" id="1.25.40.540">
    <property type="entry name" value="TAP42-like family"/>
    <property type="match status" value="1"/>
</dbReference>